<evidence type="ECO:0000256" key="1">
    <source>
        <dbReference type="ARBA" id="ARBA00008056"/>
    </source>
</evidence>
<keyword evidence="5" id="KW-1185">Reference proteome</keyword>
<feature type="domain" description="Non-haem dioxygenase N-terminal" evidence="3">
    <location>
        <begin position="21"/>
        <end position="111"/>
    </location>
</feature>
<dbReference type="InterPro" id="IPR027443">
    <property type="entry name" value="IPNS-like_sf"/>
</dbReference>
<evidence type="ECO:0000313" key="5">
    <source>
        <dbReference type="Proteomes" id="UP001147747"/>
    </source>
</evidence>
<dbReference type="Pfam" id="PF14226">
    <property type="entry name" value="DIOX_N"/>
    <property type="match status" value="1"/>
</dbReference>
<reference evidence="4" key="1">
    <citation type="submission" date="2022-12" db="EMBL/GenBank/DDBJ databases">
        <authorList>
            <person name="Petersen C."/>
        </authorList>
    </citation>
    <scope>NUCLEOTIDE SEQUENCE</scope>
    <source>
        <strain evidence="4">IBT 29677</strain>
    </source>
</reference>
<dbReference type="Proteomes" id="UP001147747">
    <property type="component" value="Unassembled WGS sequence"/>
</dbReference>
<evidence type="ECO:0000259" key="2">
    <source>
        <dbReference type="Pfam" id="PF03171"/>
    </source>
</evidence>
<dbReference type="AlphaFoldDB" id="A0A9W9VTG5"/>
<dbReference type="OrthoDB" id="288590at2759"/>
<dbReference type="PANTHER" id="PTHR47990">
    <property type="entry name" value="2-OXOGLUTARATE (2OG) AND FE(II)-DEPENDENT OXYGENASE SUPERFAMILY PROTEIN-RELATED"/>
    <property type="match status" value="1"/>
</dbReference>
<feature type="domain" description="Isopenicillin N synthase-like Fe(2+) 2OG dioxygenase" evidence="2">
    <location>
        <begin position="199"/>
        <end position="302"/>
    </location>
</feature>
<protein>
    <submittedName>
        <fullName evidence="4">Clavaminate synthase-like protein</fullName>
    </submittedName>
</protein>
<accession>A0A9W9VTG5</accession>
<proteinExistence type="inferred from homology"/>
<reference evidence="4" key="2">
    <citation type="journal article" date="2023" name="IMA Fungus">
        <title>Comparative genomic study of the Penicillium genus elucidates a diverse pangenome and 15 lateral gene transfer events.</title>
        <authorList>
            <person name="Petersen C."/>
            <person name="Sorensen T."/>
            <person name="Nielsen M.R."/>
            <person name="Sondergaard T.E."/>
            <person name="Sorensen J.L."/>
            <person name="Fitzpatrick D.A."/>
            <person name="Frisvad J.C."/>
            <person name="Nielsen K.L."/>
        </authorList>
    </citation>
    <scope>NUCLEOTIDE SEQUENCE</scope>
    <source>
        <strain evidence="4">IBT 29677</strain>
    </source>
</reference>
<gene>
    <name evidence="4" type="ORF">N7509_011410</name>
</gene>
<comment type="similarity">
    <text evidence="1">Belongs to the iron/ascorbate-dependent oxidoreductase family.</text>
</comment>
<dbReference type="GeneID" id="81375027"/>
<dbReference type="EMBL" id="JAPZBU010000009">
    <property type="protein sequence ID" value="KAJ5388869.1"/>
    <property type="molecule type" value="Genomic_DNA"/>
</dbReference>
<name>A0A9W9VTG5_9EURO</name>
<dbReference type="InterPro" id="IPR050231">
    <property type="entry name" value="Iron_ascorbate_oxido_reductase"/>
</dbReference>
<dbReference type="Gene3D" id="2.60.120.330">
    <property type="entry name" value="B-lactam Antibiotic, Isopenicillin N Synthase, Chain"/>
    <property type="match status" value="1"/>
</dbReference>
<dbReference type="InterPro" id="IPR044861">
    <property type="entry name" value="IPNS-like_FE2OG_OXY"/>
</dbReference>
<sequence>MAVDDPLTTATAEADDFPVDVPVADLHTINLGKLQAGDAAEAQQLFEASCTTGAFYLDMRSREWDILPILEDIRSVSEELFALPQEEKCVYDVDKLPSKKCNGYKPVGRNYGGLAGQRDGFETYVIPKNGILGLNGQADFPRPPVITAALPTLHALTTTINSTTQTITHHLSQILALLPADNLKHKHEISTPSQDIIRLLKYQPQPASKEVLVPHAAHTDMGSLTFLFTRQAGLQIQCVEKGEAKGDWEWVRPPRAGHAIVNVGDSLSLLTNGVLRSCVHRVGQIPNRAMPTRYSFAYMVRPADQTVMVAPQTSQIPAAEPGVLALTCEEWMRRKYSVLRLEERPRGLEWMMTGHQQRGVQNG</sequence>
<comment type="caution">
    <text evidence="4">The sequence shown here is derived from an EMBL/GenBank/DDBJ whole genome shotgun (WGS) entry which is preliminary data.</text>
</comment>
<dbReference type="InterPro" id="IPR026992">
    <property type="entry name" value="DIOX_N"/>
</dbReference>
<dbReference type="SUPFAM" id="SSF51197">
    <property type="entry name" value="Clavaminate synthase-like"/>
    <property type="match status" value="1"/>
</dbReference>
<evidence type="ECO:0000313" key="4">
    <source>
        <dbReference type="EMBL" id="KAJ5388869.1"/>
    </source>
</evidence>
<organism evidence="4 5">
    <name type="scientific">Penicillium cosmopolitanum</name>
    <dbReference type="NCBI Taxonomy" id="1131564"/>
    <lineage>
        <taxon>Eukaryota</taxon>
        <taxon>Fungi</taxon>
        <taxon>Dikarya</taxon>
        <taxon>Ascomycota</taxon>
        <taxon>Pezizomycotina</taxon>
        <taxon>Eurotiomycetes</taxon>
        <taxon>Eurotiomycetidae</taxon>
        <taxon>Eurotiales</taxon>
        <taxon>Aspergillaceae</taxon>
        <taxon>Penicillium</taxon>
    </lineage>
</organism>
<dbReference type="Pfam" id="PF03171">
    <property type="entry name" value="2OG-FeII_Oxy"/>
    <property type="match status" value="1"/>
</dbReference>
<evidence type="ECO:0000259" key="3">
    <source>
        <dbReference type="Pfam" id="PF14226"/>
    </source>
</evidence>
<dbReference type="RefSeq" id="XP_056486667.1">
    <property type="nucleotide sequence ID" value="XM_056636047.1"/>
</dbReference>